<comment type="caution">
    <text evidence="1">The sequence shown here is derived from an EMBL/GenBank/DDBJ whole genome shotgun (WGS) entry which is preliminary data.</text>
</comment>
<reference evidence="1" key="2">
    <citation type="submission" date="2021-04" db="EMBL/GenBank/DDBJ databases">
        <authorList>
            <person name="Gilroy R."/>
        </authorList>
    </citation>
    <scope>NUCLEOTIDE SEQUENCE</scope>
    <source>
        <strain evidence="1">ChiHecec2B26-12326</strain>
    </source>
</reference>
<reference evidence="1" key="1">
    <citation type="journal article" date="2021" name="PeerJ">
        <title>Extensive microbial diversity within the chicken gut microbiome revealed by metagenomics and culture.</title>
        <authorList>
            <person name="Gilroy R."/>
            <person name="Ravi A."/>
            <person name="Getino M."/>
            <person name="Pursley I."/>
            <person name="Horton D.L."/>
            <person name="Alikhan N.F."/>
            <person name="Baker D."/>
            <person name="Gharbi K."/>
            <person name="Hall N."/>
            <person name="Watson M."/>
            <person name="Adriaenssens E.M."/>
            <person name="Foster-Nyarko E."/>
            <person name="Jarju S."/>
            <person name="Secka A."/>
            <person name="Antonio M."/>
            <person name="Oren A."/>
            <person name="Chaudhuri R.R."/>
            <person name="La Ragione R."/>
            <person name="Hildebrand F."/>
            <person name="Pallen M.J."/>
        </authorList>
    </citation>
    <scope>NUCLEOTIDE SEQUENCE</scope>
    <source>
        <strain evidence="1">ChiHecec2B26-12326</strain>
    </source>
</reference>
<protein>
    <submittedName>
        <fullName evidence="1">Uncharacterized protein</fullName>
    </submittedName>
</protein>
<name>A0A9D1XT63_9BACT</name>
<evidence type="ECO:0000313" key="2">
    <source>
        <dbReference type="Proteomes" id="UP000823847"/>
    </source>
</evidence>
<sequence>MEITEILKKGEMGSGSVTVRFTLTCKDGGTPEEMLGYVYNGLDMCGSLNARPDGTFGFSLKAGHGLSKEDFSGILNQLADAAYGILTGKEE</sequence>
<evidence type="ECO:0000313" key="1">
    <source>
        <dbReference type="EMBL" id="HIX87083.1"/>
    </source>
</evidence>
<accession>A0A9D1XT63</accession>
<dbReference type="Proteomes" id="UP000823847">
    <property type="component" value="Unassembled WGS sequence"/>
</dbReference>
<dbReference type="AlphaFoldDB" id="A0A9D1XT63"/>
<proteinExistence type="predicted"/>
<dbReference type="EMBL" id="DXEN01000080">
    <property type="protein sequence ID" value="HIX87083.1"/>
    <property type="molecule type" value="Genomic_DNA"/>
</dbReference>
<gene>
    <name evidence="1" type="ORF">H9848_10835</name>
</gene>
<organism evidence="1 2">
    <name type="scientific">Candidatus Parabacteroides intestinigallinarum</name>
    <dbReference type="NCBI Taxonomy" id="2838722"/>
    <lineage>
        <taxon>Bacteria</taxon>
        <taxon>Pseudomonadati</taxon>
        <taxon>Bacteroidota</taxon>
        <taxon>Bacteroidia</taxon>
        <taxon>Bacteroidales</taxon>
        <taxon>Tannerellaceae</taxon>
        <taxon>Parabacteroides</taxon>
    </lineage>
</organism>